<reference evidence="1" key="1">
    <citation type="submission" date="2022-03" db="EMBL/GenBank/DDBJ databases">
        <authorList>
            <person name="Lindestad O."/>
        </authorList>
    </citation>
    <scope>NUCLEOTIDE SEQUENCE</scope>
</reference>
<dbReference type="Proteomes" id="UP000838756">
    <property type="component" value="Unassembled WGS sequence"/>
</dbReference>
<dbReference type="AlphaFoldDB" id="A0A8S4QQ76"/>
<organism evidence="1 2">
    <name type="scientific">Pararge aegeria aegeria</name>
    <dbReference type="NCBI Taxonomy" id="348720"/>
    <lineage>
        <taxon>Eukaryota</taxon>
        <taxon>Metazoa</taxon>
        <taxon>Ecdysozoa</taxon>
        <taxon>Arthropoda</taxon>
        <taxon>Hexapoda</taxon>
        <taxon>Insecta</taxon>
        <taxon>Pterygota</taxon>
        <taxon>Neoptera</taxon>
        <taxon>Endopterygota</taxon>
        <taxon>Lepidoptera</taxon>
        <taxon>Glossata</taxon>
        <taxon>Ditrysia</taxon>
        <taxon>Papilionoidea</taxon>
        <taxon>Nymphalidae</taxon>
        <taxon>Satyrinae</taxon>
        <taxon>Satyrini</taxon>
        <taxon>Parargina</taxon>
        <taxon>Pararge</taxon>
    </lineage>
</organism>
<sequence>MFPYTLKAKRLSPGEAEALTTRLSPRAFFFGLVEKIKAPSRPRSDGGYAGFLPLKGGKPKLKTTKDASFLAFVRPLETPVYFPDVYQLPPPIAGAPALTRRGSDHLEPPLKQ</sequence>
<comment type="caution">
    <text evidence="1">The sequence shown here is derived from an EMBL/GenBank/DDBJ whole genome shotgun (WGS) entry which is preliminary data.</text>
</comment>
<proteinExistence type="predicted"/>
<accession>A0A8S4QQ76</accession>
<protein>
    <submittedName>
        <fullName evidence="1">Jg4905 protein</fullName>
    </submittedName>
</protein>
<gene>
    <name evidence="1" type="primary">jg4905</name>
    <name evidence="1" type="ORF">PAEG_LOCUS4832</name>
</gene>
<evidence type="ECO:0000313" key="2">
    <source>
        <dbReference type="Proteomes" id="UP000838756"/>
    </source>
</evidence>
<keyword evidence="2" id="KW-1185">Reference proteome</keyword>
<dbReference type="EMBL" id="CAKXAJ010017275">
    <property type="protein sequence ID" value="CAH2216882.1"/>
    <property type="molecule type" value="Genomic_DNA"/>
</dbReference>
<name>A0A8S4QQ76_9NEOP</name>
<evidence type="ECO:0000313" key="1">
    <source>
        <dbReference type="EMBL" id="CAH2216882.1"/>
    </source>
</evidence>